<evidence type="ECO:0000313" key="2">
    <source>
        <dbReference type="Proteomes" id="UP000243688"/>
    </source>
</evidence>
<dbReference type="Pfam" id="PF06133">
    <property type="entry name" value="Com_YlbF"/>
    <property type="match status" value="1"/>
</dbReference>
<sequence length="136" mass="15396">MAEILSRAAEIGACVNESREVAEYLYWKKKLQEDADVRDAVARFQSAKNRWEEVRRFGRFHPDFREALNEVAEARKRLDRFEVVRRFKAAEAEVDRLLYEIAVILARSVSDTIKVPSNDPLPVFGGCGGGCCGKCG</sequence>
<evidence type="ECO:0008006" key="3">
    <source>
        <dbReference type="Google" id="ProtNLM"/>
    </source>
</evidence>
<reference evidence="1 2" key="1">
    <citation type="submission" date="2016-12" db="EMBL/GenBank/DDBJ databases">
        <title>Candidatus Reconcilibacillus cellulovorans genome.</title>
        <authorList>
            <person name="Kolinko S."/>
            <person name="Wu Y.-W."/>
            <person name="Tachea F."/>
            <person name="Denzel E."/>
            <person name="Hiras J."/>
            <person name="Baecker N."/>
            <person name="Chan L.J."/>
            <person name="Eichorst S.A."/>
            <person name="Frey D."/>
            <person name="Adams P.D."/>
            <person name="Pray T."/>
            <person name="Tanjore D."/>
            <person name="Petzold C.J."/>
            <person name="Gladden J.M."/>
            <person name="Simmons B.A."/>
            <person name="Singer S.W."/>
        </authorList>
    </citation>
    <scope>NUCLEOTIDE SEQUENCE [LARGE SCALE GENOMIC DNA]</scope>
    <source>
        <strain evidence="1">JTherm</strain>
    </source>
</reference>
<protein>
    <recommendedName>
        <fullName evidence="3">YlbF family regulator</fullName>
    </recommendedName>
</protein>
<dbReference type="AlphaFoldDB" id="A0A2A6E4B8"/>
<dbReference type="SUPFAM" id="SSF158622">
    <property type="entry name" value="YheA/YmcA-like"/>
    <property type="match status" value="1"/>
</dbReference>
<dbReference type="InterPro" id="IPR052767">
    <property type="entry name" value="Bact_com_dev_regulator"/>
</dbReference>
<dbReference type="InterPro" id="IPR023378">
    <property type="entry name" value="YheA/YmcA-like_dom_sf"/>
</dbReference>
<gene>
    <name evidence="1" type="ORF">BLM47_01185</name>
</gene>
<dbReference type="Gene3D" id="1.20.1500.10">
    <property type="entry name" value="YheA/YmcA-like"/>
    <property type="match status" value="1"/>
</dbReference>
<dbReference type="Proteomes" id="UP000243688">
    <property type="component" value="Unassembled WGS sequence"/>
</dbReference>
<dbReference type="PANTHER" id="PTHR38448">
    <property type="entry name" value="REGULATORY PROTEIN YLBF-RELATED"/>
    <property type="match status" value="1"/>
</dbReference>
<comment type="caution">
    <text evidence="1">The sequence shown here is derived from an EMBL/GenBank/DDBJ whole genome shotgun (WGS) entry which is preliminary data.</text>
</comment>
<accession>A0A2A6E4B8</accession>
<proteinExistence type="predicted"/>
<dbReference type="PANTHER" id="PTHR38448:SF2">
    <property type="entry name" value="REGULATORY PROTEIN YLBF"/>
    <property type="match status" value="1"/>
</dbReference>
<organism evidence="1 2">
    <name type="scientific">Candidatus Reconcilbacillus cellulovorans</name>
    <dbReference type="NCBI Taxonomy" id="1906605"/>
    <lineage>
        <taxon>Bacteria</taxon>
        <taxon>Bacillati</taxon>
        <taxon>Bacillota</taxon>
        <taxon>Bacilli</taxon>
        <taxon>Bacillales</taxon>
        <taxon>Paenibacillaceae</taxon>
        <taxon>Candidatus Reconcilbacillus</taxon>
    </lineage>
</organism>
<dbReference type="EMBL" id="MOXJ01000001">
    <property type="protein sequence ID" value="PDO11823.1"/>
    <property type="molecule type" value="Genomic_DNA"/>
</dbReference>
<name>A0A2A6E4B8_9BACL</name>
<dbReference type="InterPro" id="IPR010368">
    <property type="entry name" value="Com_YlbF"/>
</dbReference>
<evidence type="ECO:0000313" key="1">
    <source>
        <dbReference type="EMBL" id="PDO11823.1"/>
    </source>
</evidence>